<evidence type="ECO:0000313" key="2">
    <source>
        <dbReference type="Proteomes" id="UP000030649"/>
    </source>
</evidence>
<dbReference type="HOGENOM" id="CLU_1792093_0_0_2"/>
<dbReference type="SUPFAM" id="SSF54285">
    <property type="entry name" value="MoaD/ThiS"/>
    <property type="match status" value="1"/>
</dbReference>
<dbReference type="PANTHER" id="PTHR38031:SF1">
    <property type="entry name" value="SULFUR CARRIER PROTEIN CYSO"/>
    <property type="match status" value="1"/>
</dbReference>
<dbReference type="InterPro" id="IPR054834">
    <property type="entry name" value="SAMP1_3"/>
</dbReference>
<dbReference type="InterPro" id="IPR003749">
    <property type="entry name" value="ThiS/MoaD-like"/>
</dbReference>
<organism evidence="1 2">
    <name type="scientific">Haloquadratum walsbyi J07HQW1</name>
    <dbReference type="NCBI Taxonomy" id="1238424"/>
    <lineage>
        <taxon>Archaea</taxon>
        <taxon>Methanobacteriati</taxon>
        <taxon>Methanobacteriota</taxon>
        <taxon>Stenosarchaea group</taxon>
        <taxon>Halobacteria</taxon>
        <taxon>Halobacteriales</taxon>
        <taxon>Haloferacaceae</taxon>
        <taxon>Haloquadratum</taxon>
    </lineage>
</organism>
<dbReference type="AlphaFoldDB" id="U1PMB6"/>
<dbReference type="InterPro" id="IPR052045">
    <property type="entry name" value="Sulfur_Carrier/Prot_Modifier"/>
</dbReference>
<dbReference type="Gene3D" id="3.10.20.30">
    <property type="match status" value="1"/>
</dbReference>
<dbReference type="EMBL" id="KE356560">
    <property type="protein sequence ID" value="ERG93361.1"/>
    <property type="molecule type" value="Genomic_DNA"/>
</dbReference>
<dbReference type="STRING" id="1238424.J07HQW1_03422"/>
<accession>U1PMB6</accession>
<dbReference type="InterPro" id="IPR016155">
    <property type="entry name" value="Mopterin_synth/thiamin_S_b"/>
</dbReference>
<sequence length="144" mass="15873">MTRQRELALTLRFFATFRDAVGTKTIDREYDATTVGEVLTAIESEFDDLSGEIIADDAVRPQVNVLLNGRDIDHESGIETPVNSNDTVSIFPPVAGGAPACVSAQSNIQTQTQLQLQFQFDFDLVTEGLHVRHSEQNIHNGDNQ</sequence>
<protein>
    <submittedName>
        <fullName evidence="1">MoaD family protein, archaeal</fullName>
    </submittedName>
</protein>
<dbReference type="NCBIfam" id="TIGR01687">
    <property type="entry name" value="moaD_arch"/>
    <property type="match status" value="1"/>
</dbReference>
<dbReference type="InterPro" id="IPR010038">
    <property type="entry name" value="MoaD_arc-typ"/>
</dbReference>
<reference evidence="1 2" key="1">
    <citation type="journal article" date="2013" name="PLoS ONE">
        <title>Assembly-driven community genomics of a hypersaline microbial ecosystem.</title>
        <authorList>
            <person name="Podell S."/>
            <person name="Ugalde J.A."/>
            <person name="Narasingarao P."/>
            <person name="Banfield J.F."/>
            <person name="Heidelberg K.B."/>
            <person name="Allen E.E."/>
        </authorList>
    </citation>
    <scope>NUCLEOTIDE SEQUENCE [LARGE SCALE GENOMIC DNA]</scope>
    <source>
        <strain evidence="2">J07HQW1</strain>
    </source>
</reference>
<name>U1PMB6_9EURY</name>
<dbReference type="NCBIfam" id="NF041918">
    <property type="entry name" value="SAMP1"/>
    <property type="match status" value="1"/>
</dbReference>
<dbReference type="CDD" id="cd17505">
    <property type="entry name" value="Ubl_SAMP1_like"/>
    <property type="match status" value="1"/>
</dbReference>
<dbReference type="Pfam" id="PF02597">
    <property type="entry name" value="ThiS"/>
    <property type="match status" value="1"/>
</dbReference>
<dbReference type="InterPro" id="IPR012675">
    <property type="entry name" value="Beta-grasp_dom_sf"/>
</dbReference>
<dbReference type="Proteomes" id="UP000030649">
    <property type="component" value="Unassembled WGS sequence"/>
</dbReference>
<proteinExistence type="predicted"/>
<dbReference type="PANTHER" id="PTHR38031">
    <property type="entry name" value="SULFUR CARRIER PROTEIN SLR0821-RELATED"/>
    <property type="match status" value="1"/>
</dbReference>
<evidence type="ECO:0000313" key="1">
    <source>
        <dbReference type="EMBL" id="ERG93361.1"/>
    </source>
</evidence>
<gene>
    <name evidence="1" type="ORF">J07HQW1_03422</name>
</gene>